<protein>
    <submittedName>
        <fullName evidence="1">Uncharacterized protein</fullName>
    </submittedName>
</protein>
<dbReference type="Gene3D" id="1.20.58.60">
    <property type="match status" value="1"/>
</dbReference>
<reference evidence="1" key="1">
    <citation type="submission" date="2014-12" db="EMBL/GenBank/DDBJ databases">
        <title>Insight into the proteome of Arion vulgaris.</title>
        <authorList>
            <person name="Aradska J."/>
            <person name="Bulat T."/>
            <person name="Smidak R."/>
            <person name="Sarate P."/>
            <person name="Gangsoo J."/>
            <person name="Sialana F."/>
            <person name="Bilban M."/>
            <person name="Lubec G."/>
        </authorList>
    </citation>
    <scope>NUCLEOTIDE SEQUENCE</scope>
    <source>
        <tissue evidence="1">Skin</tissue>
    </source>
</reference>
<dbReference type="AlphaFoldDB" id="A0A0B7BZI8"/>
<accession>A0A0B7BZI8</accession>
<feature type="non-terminal residue" evidence="1">
    <location>
        <position position="84"/>
    </location>
</feature>
<sequence length="84" mass="9684">KVISHIYIDRLKGCEIAIFGLNEAKQLVSEFELSLATQTNMTSELPELKSVKDELVDIQEYLQQHQPKLQHLKDAVKSLRTYVE</sequence>
<name>A0A0B7BZI8_9EUPU</name>
<organism evidence="1">
    <name type="scientific">Arion vulgaris</name>
    <dbReference type="NCBI Taxonomy" id="1028688"/>
    <lineage>
        <taxon>Eukaryota</taxon>
        <taxon>Metazoa</taxon>
        <taxon>Spiralia</taxon>
        <taxon>Lophotrochozoa</taxon>
        <taxon>Mollusca</taxon>
        <taxon>Gastropoda</taxon>
        <taxon>Heterobranchia</taxon>
        <taxon>Euthyneura</taxon>
        <taxon>Panpulmonata</taxon>
        <taxon>Eupulmonata</taxon>
        <taxon>Stylommatophora</taxon>
        <taxon>Helicina</taxon>
        <taxon>Arionoidea</taxon>
        <taxon>Arionidae</taxon>
        <taxon>Arion</taxon>
    </lineage>
</organism>
<proteinExistence type="predicted"/>
<gene>
    <name evidence="1" type="primary">ORF216268</name>
</gene>
<feature type="non-terminal residue" evidence="1">
    <location>
        <position position="1"/>
    </location>
</feature>
<evidence type="ECO:0000313" key="1">
    <source>
        <dbReference type="EMBL" id="CEK97585.1"/>
    </source>
</evidence>
<dbReference type="EMBL" id="HACG01050720">
    <property type="protein sequence ID" value="CEK97585.1"/>
    <property type="molecule type" value="Transcribed_RNA"/>
</dbReference>